<name>A0A0E3ERX4_9CAUD</name>
<evidence type="ECO:0000313" key="3">
    <source>
        <dbReference type="EMBL" id="AIX44222.1"/>
    </source>
</evidence>
<dbReference type="GO" id="GO:0001897">
    <property type="term" value="P:symbiont-mediated cytolysis of host cell"/>
    <property type="evidence" value="ECO:0007669"/>
    <property type="project" value="UniProtKB-ARBA"/>
</dbReference>
<organism evidence="2 7">
    <name type="scientific">Synechococcus phage ACG-2014a</name>
    <dbReference type="NCBI Taxonomy" id="1493507"/>
    <lineage>
        <taxon>Viruses</taxon>
        <taxon>Duplodnaviria</taxon>
        <taxon>Heunggongvirae</taxon>
        <taxon>Uroviricota</taxon>
        <taxon>Caudoviricetes</taxon>
        <taxon>Pantevenvirales</taxon>
        <taxon>Kyanoviridae</taxon>
        <taxon>Acionnavirus</taxon>
        <taxon>Acionnavirus monteraybay</taxon>
    </lineage>
</organism>
<evidence type="ECO:0000313" key="5">
    <source>
        <dbReference type="Proteomes" id="UP000185393"/>
    </source>
</evidence>
<sequence length="925" mass="98940">MATTVQKGAKINFYKFVGVGTVSTDSPDRDVVESINKTTLALNNLGNTVNSISSTIIDLKKSQLKILEAEQKNNTKFEPKYTKKEKKTFTSFLSKLKIGKIPNFFEAMLGLLGNLFKLFVVGPALEWISKKENQQKVKKVLEVVSNVLKFVKDWAVFGVTNTIEGLYTLLSDESTFGEKFGGFIRATVGIGSLLLGIRWLTNPLKIISDFGSVLKLFFNSLNKTRRSLMARKGLARFGGRGVLPMIGKVVLPATALWLLSEGLATRPAADGTLDAQKDAQGRLPEDPGFDKTTKGQYKPPEKAQGGILPQAASGGWINGPQSGYPVSLDGGRSTSFIGHGSEYVARKSNGGAFVVPFNTPATKTQPNLTSRRMGEAKSQGFSLPGFSSGGNTARSGAPSIKLPELPEFSRGGNLDKQIYLHWTATDYNYKKGPYNAVIQGDGKVYNDRPSDQVGGEHTWRRNSKGVGISMAAMSGYNWDSYGPKPIQIENMSKEAANVAKKWGWKPSDINIKRVMNHAEAASNKDGKSPTPNYGPTWWNGTGERSDLHKLKKSDKDGTGGDKLRAKIRKYMGGEDTIVPTAGLKPGDHGPATTGGSAKIASGDYALLQKLVLAEAGGEGHLGMALVARSVLNRAGLVQKGIVGPGIFMAESGSVKDIIMADNGGQYTPAKPGGSLFKNRSDADMLRAQKAIETARNPTGLRGYLESKNVPAEQINYLMGSTGFRNYDAAFTDPSQQVNEVKFGNHTFNTASNPNILTPVSEITGHGGTGGGHSSSPLESTPESGGYNYDIGTNGAVFTPSSADSMTTRLGVPSPKSNFQPGVGSNITSGKDQFKLQRHTQEVTTARQQTTQMQKDLISAVLTQVAGSNQSNNVAIQKANKMIQEIMSSAGSSTPTPVTTGSSKSDDGSTASLLNSFNNPLRGAFK</sequence>
<feature type="compositionally biased region" description="Basic and acidic residues" evidence="1">
    <location>
        <begin position="278"/>
        <end position="293"/>
    </location>
</feature>
<dbReference type="Proteomes" id="UP000185393">
    <property type="component" value="Segment"/>
</dbReference>
<feature type="region of interest" description="Disordered" evidence="1">
    <location>
        <begin position="278"/>
        <end position="302"/>
    </location>
</feature>
<dbReference type="Gene3D" id="3.40.80.10">
    <property type="entry name" value="Peptidoglycan recognition protein-like"/>
    <property type="match status" value="1"/>
</dbReference>
<dbReference type="EMBL" id="KJ019153">
    <property type="protein sequence ID" value="AIX44222.1"/>
    <property type="molecule type" value="Genomic_DNA"/>
</dbReference>
<feature type="region of interest" description="Disordered" evidence="1">
    <location>
        <begin position="519"/>
        <end position="562"/>
    </location>
</feature>
<dbReference type="GO" id="GO:0008745">
    <property type="term" value="F:N-acetylmuramoyl-L-alanine amidase activity"/>
    <property type="evidence" value="ECO:0007669"/>
    <property type="project" value="InterPro"/>
</dbReference>
<dbReference type="GO" id="GO:0042742">
    <property type="term" value="P:defense response to bacterium"/>
    <property type="evidence" value="ECO:0007669"/>
    <property type="project" value="UniProtKB-KW"/>
</dbReference>
<accession>A0A0E3ERX4</accession>
<reference evidence="5 6" key="1">
    <citation type="submission" date="2013-12" db="EMBL/GenBank/DDBJ databases">
        <title>Ecological redundancy of diverse viral populations within a natural community.</title>
        <authorList>
            <person name="Gregory A.C."/>
            <person name="LaButti K."/>
            <person name="Copeland A."/>
            <person name="Woyke T."/>
            <person name="Sullivan M.B."/>
        </authorList>
    </citation>
    <scope>NUCLEOTIDE SEQUENCE [LARGE SCALE GENOMIC DNA]</scope>
    <source>
        <strain evidence="3">Syn7803C26</strain>
        <strain evidence="4">Syn7803C33</strain>
        <strain evidence="2">Syn7803C59</strain>
    </source>
</reference>
<evidence type="ECO:0000313" key="2">
    <source>
        <dbReference type="EMBL" id="AIX16817.1"/>
    </source>
</evidence>
<dbReference type="EMBL" id="KJ019038">
    <property type="protein sequence ID" value="AIX16817.1"/>
    <property type="molecule type" value="Genomic_DNA"/>
</dbReference>
<gene>
    <name evidence="3" type="ORF">Syn7803C26_10</name>
    <name evidence="4" type="ORF">Syn7803C33_10</name>
    <name evidence="2" type="ORF">Syn7803C59_10</name>
</gene>
<dbReference type="EMBL" id="KJ019158">
    <property type="protein sequence ID" value="AIX45353.1"/>
    <property type="molecule type" value="Genomic_DNA"/>
</dbReference>
<dbReference type="Proteomes" id="UP000185395">
    <property type="component" value="Segment"/>
</dbReference>
<evidence type="ECO:0000313" key="6">
    <source>
        <dbReference type="Proteomes" id="UP000185395"/>
    </source>
</evidence>
<dbReference type="InterPro" id="IPR036505">
    <property type="entry name" value="Amidase/PGRP_sf"/>
</dbReference>
<dbReference type="SUPFAM" id="SSF55846">
    <property type="entry name" value="N-acetylmuramoyl-L-alanine amidase-like"/>
    <property type="match status" value="1"/>
</dbReference>
<feature type="region of interest" description="Disordered" evidence="1">
    <location>
        <begin position="888"/>
        <end position="925"/>
    </location>
</feature>
<proteinExistence type="predicted"/>
<feature type="region of interest" description="Disordered" evidence="1">
    <location>
        <begin position="381"/>
        <end position="404"/>
    </location>
</feature>
<evidence type="ECO:0000256" key="1">
    <source>
        <dbReference type="SAM" id="MobiDB-lite"/>
    </source>
</evidence>
<evidence type="ECO:0000313" key="7">
    <source>
        <dbReference type="Proteomes" id="UP000185398"/>
    </source>
</evidence>
<dbReference type="Gene3D" id="1.10.10.2520">
    <property type="entry name" value="Cell wall hydrolase SleB, domain 1"/>
    <property type="match status" value="1"/>
</dbReference>
<feature type="compositionally biased region" description="Low complexity" evidence="1">
    <location>
        <begin position="888"/>
        <end position="911"/>
    </location>
</feature>
<dbReference type="Proteomes" id="UP000185398">
    <property type="component" value="Segment"/>
</dbReference>
<dbReference type="InterPro" id="IPR042047">
    <property type="entry name" value="SleB_dom1"/>
</dbReference>
<feature type="compositionally biased region" description="Basic and acidic residues" evidence="1">
    <location>
        <begin position="543"/>
        <end position="562"/>
    </location>
</feature>
<protein>
    <submittedName>
        <fullName evidence="2">Uncharacterized protein</fullName>
    </submittedName>
</protein>
<dbReference type="GO" id="GO:0009253">
    <property type="term" value="P:peptidoglycan catabolic process"/>
    <property type="evidence" value="ECO:0007669"/>
    <property type="project" value="InterPro"/>
</dbReference>
<evidence type="ECO:0000313" key="4">
    <source>
        <dbReference type="EMBL" id="AIX45353.1"/>
    </source>
</evidence>